<organism evidence="9 10">
    <name type="scientific">Candidatus Iainarchaeum sp</name>
    <dbReference type="NCBI Taxonomy" id="3101447"/>
    <lineage>
        <taxon>Archaea</taxon>
        <taxon>Candidatus Iainarchaeota</taxon>
        <taxon>Candidatus Iainarchaeia</taxon>
        <taxon>Candidatus Iainarchaeales</taxon>
        <taxon>Candidatus Iainarchaeaceae</taxon>
        <taxon>Candidatus Iainarchaeum</taxon>
    </lineage>
</organism>
<gene>
    <name evidence="9" type="ORF">HA222_04775</name>
</gene>
<keyword evidence="3" id="KW-0645">Protease</keyword>
<dbReference type="Proteomes" id="UP000590964">
    <property type="component" value="Unassembled WGS sequence"/>
</dbReference>
<name>A0A7J4JVZ0_9ARCH</name>
<dbReference type="NCBIfam" id="TIGR04178">
    <property type="entry name" value="exo_archaeo"/>
    <property type="match status" value="1"/>
</dbReference>
<dbReference type="GO" id="GO:0008233">
    <property type="term" value="F:peptidase activity"/>
    <property type="evidence" value="ECO:0007669"/>
    <property type="project" value="UniProtKB-KW"/>
</dbReference>
<feature type="transmembrane region" description="Helical" evidence="8">
    <location>
        <begin position="20"/>
        <end position="42"/>
    </location>
</feature>
<dbReference type="InterPro" id="IPR026392">
    <property type="entry name" value="Exo/Archaeosortase_dom"/>
</dbReference>
<evidence type="ECO:0000256" key="1">
    <source>
        <dbReference type="ARBA" id="ARBA00004651"/>
    </source>
</evidence>
<sequence length="87" mass="9635">MVLLAIAFACKKPSLGKKALIAGTGIALLFVINWFRVFAVLWFGKNSGFQAAEIAHAISWFAMTAFILGIWYLLTKRVAGKNFQELI</sequence>
<evidence type="ECO:0000256" key="2">
    <source>
        <dbReference type="ARBA" id="ARBA00022475"/>
    </source>
</evidence>
<evidence type="ECO:0000256" key="4">
    <source>
        <dbReference type="ARBA" id="ARBA00022692"/>
    </source>
</evidence>
<accession>A0A7J4JVZ0</accession>
<keyword evidence="2" id="KW-1003">Cell membrane</keyword>
<protein>
    <submittedName>
        <fullName evidence="9">Exosortase/archaeosortase family protein</fullName>
    </submittedName>
</protein>
<dbReference type="GO" id="GO:0005886">
    <property type="term" value="C:plasma membrane"/>
    <property type="evidence" value="ECO:0007669"/>
    <property type="project" value="UniProtKB-SubCell"/>
</dbReference>
<evidence type="ECO:0000256" key="5">
    <source>
        <dbReference type="ARBA" id="ARBA00022801"/>
    </source>
</evidence>
<keyword evidence="7 8" id="KW-0472">Membrane</keyword>
<evidence type="ECO:0000256" key="3">
    <source>
        <dbReference type="ARBA" id="ARBA00022670"/>
    </source>
</evidence>
<reference evidence="10" key="1">
    <citation type="journal article" date="2020" name="bioRxiv">
        <title>A rank-normalized archaeal taxonomy based on genome phylogeny resolves widespread incomplete and uneven classifications.</title>
        <authorList>
            <person name="Rinke C."/>
            <person name="Chuvochina M."/>
            <person name="Mussig A.J."/>
            <person name="Chaumeil P.-A."/>
            <person name="Waite D.W."/>
            <person name="Whitman W.B."/>
            <person name="Parks D.H."/>
            <person name="Hugenholtz P."/>
        </authorList>
    </citation>
    <scope>NUCLEOTIDE SEQUENCE [LARGE SCALE GENOMIC DNA]</scope>
</reference>
<dbReference type="GO" id="GO:0006508">
    <property type="term" value="P:proteolysis"/>
    <property type="evidence" value="ECO:0007669"/>
    <property type="project" value="UniProtKB-KW"/>
</dbReference>
<evidence type="ECO:0000313" key="9">
    <source>
        <dbReference type="EMBL" id="HIH21941.1"/>
    </source>
</evidence>
<feature type="transmembrane region" description="Helical" evidence="8">
    <location>
        <begin position="54"/>
        <end position="74"/>
    </location>
</feature>
<comment type="subcellular location">
    <subcellularLocation>
        <location evidence="1">Cell membrane</location>
        <topology evidence="1">Multi-pass membrane protein</topology>
    </subcellularLocation>
</comment>
<comment type="caution">
    <text evidence="9">The sequence shown here is derived from an EMBL/GenBank/DDBJ whole genome shotgun (WGS) entry which is preliminary data.</text>
</comment>
<dbReference type="EMBL" id="DUFW01000083">
    <property type="protein sequence ID" value="HIH21941.1"/>
    <property type="molecule type" value="Genomic_DNA"/>
</dbReference>
<proteinExistence type="predicted"/>
<evidence type="ECO:0000256" key="6">
    <source>
        <dbReference type="ARBA" id="ARBA00022989"/>
    </source>
</evidence>
<evidence type="ECO:0000256" key="8">
    <source>
        <dbReference type="SAM" id="Phobius"/>
    </source>
</evidence>
<keyword evidence="4 8" id="KW-0812">Transmembrane</keyword>
<keyword evidence="6 8" id="KW-1133">Transmembrane helix</keyword>
<evidence type="ECO:0000256" key="7">
    <source>
        <dbReference type="ARBA" id="ARBA00023136"/>
    </source>
</evidence>
<dbReference type="AlphaFoldDB" id="A0A7J4JVZ0"/>
<keyword evidence="5" id="KW-0378">Hydrolase</keyword>
<evidence type="ECO:0000313" key="10">
    <source>
        <dbReference type="Proteomes" id="UP000590964"/>
    </source>
</evidence>